<keyword evidence="4" id="KW-1185">Reference proteome</keyword>
<dbReference type="AlphaFoldDB" id="T1JWR5"/>
<protein>
    <submittedName>
        <fullName evidence="3">Uncharacterized protein</fullName>
    </submittedName>
</protein>
<organism evidence="3 4">
    <name type="scientific">Tetranychus urticae</name>
    <name type="common">Two-spotted spider mite</name>
    <dbReference type="NCBI Taxonomy" id="32264"/>
    <lineage>
        <taxon>Eukaryota</taxon>
        <taxon>Metazoa</taxon>
        <taxon>Ecdysozoa</taxon>
        <taxon>Arthropoda</taxon>
        <taxon>Chelicerata</taxon>
        <taxon>Arachnida</taxon>
        <taxon>Acari</taxon>
        <taxon>Acariformes</taxon>
        <taxon>Trombidiformes</taxon>
        <taxon>Prostigmata</taxon>
        <taxon>Eleutherengona</taxon>
        <taxon>Raphignathae</taxon>
        <taxon>Tetranychoidea</taxon>
        <taxon>Tetranychidae</taxon>
        <taxon>Tetranychus</taxon>
    </lineage>
</organism>
<reference evidence="4" key="1">
    <citation type="submission" date="2011-08" db="EMBL/GenBank/DDBJ databases">
        <authorList>
            <person name="Rombauts S."/>
        </authorList>
    </citation>
    <scope>NUCLEOTIDE SEQUENCE</scope>
    <source>
        <strain evidence="4">London</strain>
    </source>
</reference>
<dbReference type="EnsemblMetazoa" id="tetur02g09210.1">
    <property type="protein sequence ID" value="tetur02g09210.1"/>
    <property type="gene ID" value="tetur02g09210"/>
</dbReference>
<sequence>MWFMNNPKQLRLRWTKKPDDSCKLNENLFHSNFFCRGIKLKLHLNMIINCILLIVVSVNTISGGVIKESSKSIFTGRELKQICKSIQSNVNSGVDPVKSQANIFNEYSSKLGSTTDSTEKLKKLEAEQNALKFKRLLKAFTKLIGTFDELNNGLQVKQEDETSTVIDGESNFQDGNSETDDQVKPSEGDNEEGNGENEVDIDDNDHDDDDDDDEGDEDYDDEFDVCEFIDYPDGIDLSEVEYGDLDSGDYDIYEYDFEPFGLSLNLRLAVSH</sequence>
<keyword evidence="2" id="KW-0812">Transmembrane</keyword>
<evidence type="ECO:0000313" key="4">
    <source>
        <dbReference type="Proteomes" id="UP000015104"/>
    </source>
</evidence>
<keyword evidence="2" id="KW-1133">Transmembrane helix</keyword>
<evidence type="ECO:0000256" key="1">
    <source>
        <dbReference type="SAM" id="MobiDB-lite"/>
    </source>
</evidence>
<proteinExistence type="predicted"/>
<dbReference type="HOGENOM" id="CLU_1024240_0_0_1"/>
<feature type="compositionally biased region" description="Acidic residues" evidence="1">
    <location>
        <begin position="188"/>
        <end position="223"/>
    </location>
</feature>
<accession>T1JWR5</accession>
<dbReference type="Proteomes" id="UP000015104">
    <property type="component" value="Unassembled WGS sequence"/>
</dbReference>
<evidence type="ECO:0000256" key="2">
    <source>
        <dbReference type="SAM" id="Phobius"/>
    </source>
</evidence>
<feature type="region of interest" description="Disordered" evidence="1">
    <location>
        <begin position="160"/>
        <end position="223"/>
    </location>
</feature>
<keyword evidence="2" id="KW-0472">Membrane</keyword>
<evidence type="ECO:0000313" key="3">
    <source>
        <dbReference type="EnsemblMetazoa" id="tetur02g09210.1"/>
    </source>
</evidence>
<reference evidence="3" key="2">
    <citation type="submission" date="2015-06" db="UniProtKB">
        <authorList>
            <consortium name="EnsemblMetazoa"/>
        </authorList>
    </citation>
    <scope>IDENTIFICATION</scope>
</reference>
<feature type="transmembrane region" description="Helical" evidence="2">
    <location>
        <begin position="46"/>
        <end position="66"/>
    </location>
</feature>
<dbReference type="EMBL" id="CAEY01000813">
    <property type="status" value="NOT_ANNOTATED_CDS"/>
    <property type="molecule type" value="Genomic_DNA"/>
</dbReference>
<name>T1JWR5_TETUR</name>